<dbReference type="PANTHER" id="PTHR33516">
    <property type="entry name" value="LEXA REPRESSOR"/>
    <property type="match status" value="1"/>
</dbReference>
<dbReference type="EMBL" id="CP093365">
    <property type="protein sequence ID" value="UQS83518.1"/>
    <property type="molecule type" value="Genomic_DNA"/>
</dbReference>
<dbReference type="InterPro" id="IPR036286">
    <property type="entry name" value="LexA/Signal_pep-like_sf"/>
</dbReference>
<dbReference type="Gene3D" id="1.10.260.40">
    <property type="entry name" value="lambda repressor-like DNA-binding domains"/>
    <property type="match status" value="1"/>
</dbReference>
<dbReference type="RefSeq" id="WP_249512744.1">
    <property type="nucleotide sequence ID" value="NZ_CP093365.1"/>
</dbReference>
<feature type="domain" description="HTH cro/C1-type" evidence="1">
    <location>
        <begin position="14"/>
        <end position="75"/>
    </location>
</feature>
<dbReference type="PANTHER" id="PTHR33516:SF2">
    <property type="entry name" value="LEXA REPRESSOR-RELATED"/>
    <property type="match status" value="1"/>
</dbReference>
<protein>
    <submittedName>
        <fullName evidence="2">Helix-turn-helix domain-containing protein</fullName>
    </submittedName>
</protein>
<dbReference type="SUPFAM" id="SSF51306">
    <property type="entry name" value="LexA/Signal peptidase"/>
    <property type="match status" value="1"/>
</dbReference>
<accession>A0ABY4PCN3</accession>
<sequence>MDKNISAKEFGIKLKQIRKDKGFSLRQASQQSAFNGLGAISPSYWSLVENGERNIPKRETLTRFAKGLRISENEILKIAGYIPDEKTYLDFDSLVAIPIVGSIKAGPNGIAQLDFDGYASVTPSDIDRTFNYYWLKVSGKSMIGDGIYEGDLALIKQTSFFNNGDICAVIVDGEEGTLKHVTKNNDSIVLTASNPEYPPRIFSQSSDINIEIAGKLVEIKRKFN</sequence>
<dbReference type="Pfam" id="PF00717">
    <property type="entry name" value="Peptidase_S24"/>
    <property type="match status" value="1"/>
</dbReference>
<dbReference type="InterPro" id="IPR050077">
    <property type="entry name" value="LexA_repressor"/>
</dbReference>
<dbReference type="Gene3D" id="2.10.109.10">
    <property type="entry name" value="Umud Fragment, subunit A"/>
    <property type="match status" value="1"/>
</dbReference>
<name>A0ABY4PCN3_9LACO</name>
<dbReference type="Proteomes" id="UP000831947">
    <property type="component" value="Chromosome"/>
</dbReference>
<dbReference type="InterPro" id="IPR001387">
    <property type="entry name" value="Cro/C1-type_HTH"/>
</dbReference>
<evidence type="ECO:0000259" key="1">
    <source>
        <dbReference type="PROSITE" id="PS50943"/>
    </source>
</evidence>
<dbReference type="SUPFAM" id="SSF47413">
    <property type="entry name" value="lambda repressor-like DNA-binding domains"/>
    <property type="match status" value="1"/>
</dbReference>
<dbReference type="InterPro" id="IPR015927">
    <property type="entry name" value="Peptidase_S24_S26A/B/C"/>
</dbReference>
<dbReference type="SMART" id="SM00530">
    <property type="entry name" value="HTH_XRE"/>
    <property type="match status" value="1"/>
</dbReference>
<dbReference type="Pfam" id="PF13560">
    <property type="entry name" value="HTH_31"/>
    <property type="match status" value="1"/>
</dbReference>
<reference evidence="2 3" key="1">
    <citation type="journal article" date="2022" name="Int. J. Syst. Evol. Microbiol.">
        <title>Apilactobacillus apisilvae sp. nov., Nicolia spurrieriana gen. nov. sp. nov., Bombilactobacillus folatiphilus sp. nov. and Bombilactobacillus thymidiniphilus sp. nov., four new lactic acid bacterial isolates from stingless bees Tetragonula carbonaria and Austroplebeia australis.</title>
        <authorList>
            <person name="Oliphant S.A."/>
            <person name="Watson-Haigh N.S."/>
            <person name="Sumby K.M."/>
            <person name="Gardner J."/>
            <person name="Groom S."/>
            <person name="Jiranek V."/>
        </authorList>
    </citation>
    <scope>NUCLEOTIDE SEQUENCE [LARGE SCALE GENOMIC DNA]</scope>
    <source>
        <strain evidence="2 3">SG4_A1</strain>
    </source>
</reference>
<gene>
    <name evidence="2" type="ORF">MOO47_07030</name>
</gene>
<dbReference type="PROSITE" id="PS50943">
    <property type="entry name" value="HTH_CROC1"/>
    <property type="match status" value="1"/>
</dbReference>
<dbReference type="CDD" id="cd00093">
    <property type="entry name" value="HTH_XRE"/>
    <property type="match status" value="1"/>
</dbReference>
<keyword evidence="3" id="KW-1185">Reference proteome</keyword>
<evidence type="ECO:0000313" key="3">
    <source>
        <dbReference type="Proteomes" id="UP000831947"/>
    </source>
</evidence>
<dbReference type="InterPro" id="IPR039418">
    <property type="entry name" value="LexA-like"/>
</dbReference>
<dbReference type="InterPro" id="IPR010982">
    <property type="entry name" value="Lambda_DNA-bd_dom_sf"/>
</dbReference>
<organism evidence="2 3">
    <name type="scientific">Bombilactobacillus thymidiniphilus</name>
    <dbReference type="NCBI Taxonomy" id="2923363"/>
    <lineage>
        <taxon>Bacteria</taxon>
        <taxon>Bacillati</taxon>
        <taxon>Bacillota</taxon>
        <taxon>Bacilli</taxon>
        <taxon>Lactobacillales</taxon>
        <taxon>Lactobacillaceae</taxon>
        <taxon>Bombilactobacillus</taxon>
    </lineage>
</organism>
<dbReference type="CDD" id="cd06529">
    <property type="entry name" value="S24_LexA-like"/>
    <property type="match status" value="1"/>
</dbReference>
<proteinExistence type="predicted"/>
<evidence type="ECO:0000313" key="2">
    <source>
        <dbReference type="EMBL" id="UQS83518.1"/>
    </source>
</evidence>